<organism evidence="2 3">
    <name type="scientific">Strongylus vulgaris</name>
    <name type="common">Blood worm</name>
    <dbReference type="NCBI Taxonomy" id="40348"/>
    <lineage>
        <taxon>Eukaryota</taxon>
        <taxon>Metazoa</taxon>
        <taxon>Ecdysozoa</taxon>
        <taxon>Nematoda</taxon>
        <taxon>Chromadorea</taxon>
        <taxon>Rhabditida</taxon>
        <taxon>Rhabditina</taxon>
        <taxon>Rhabditomorpha</taxon>
        <taxon>Strongyloidea</taxon>
        <taxon>Strongylidae</taxon>
        <taxon>Strongylus</taxon>
    </lineage>
</organism>
<dbReference type="EMBL" id="UYYB01118955">
    <property type="protein sequence ID" value="VDM82711.1"/>
    <property type="molecule type" value="Genomic_DNA"/>
</dbReference>
<dbReference type="PANTHER" id="PTHR28495">
    <property type="entry name" value="HYPOTHETICAL PROTEIN LOC100359752"/>
    <property type="match status" value="1"/>
</dbReference>
<dbReference type="InterPro" id="IPR031643">
    <property type="entry name" value="DUF4708"/>
</dbReference>
<sequence length="179" mass="20420">MLGHQLIIDLAPVTISRAASIAAMPRPLYLWEPTIVYLGTSQRFNSGRRIEEECVTYHLQIDQSIEDRSAAPRAVQRKLCREAAQLFEHHGAIVAPQQDYEVFVIVARCTFLEGKEFLDWLRNKFLKIVGTNRADTQMIEKCLHYTLTLWLAPHHYYTVGKTLVTGLIFGAVGPKLIRL</sequence>
<proteinExistence type="predicted"/>
<gene>
    <name evidence="2" type="ORF">SVUK_LOCUS17709</name>
</gene>
<feature type="domain" description="DUF4708" evidence="1">
    <location>
        <begin position="58"/>
        <end position="167"/>
    </location>
</feature>
<evidence type="ECO:0000259" key="1">
    <source>
        <dbReference type="Pfam" id="PF15813"/>
    </source>
</evidence>
<name>A0A3P7JAZ6_STRVU</name>
<dbReference type="OrthoDB" id="10479823at2759"/>
<dbReference type="AlphaFoldDB" id="A0A3P7JAZ6"/>
<dbReference type="PANTHER" id="PTHR28495:SF1">
    <property type="entry name" value="GENE, 17266-RELATED"/>
    <property type="match status" value="1"/>
</dbReference>
<keyword evidence="3" id="KW-1185">Reference proteome</keyword>
<dbReference type="Proteomes" id="UP000270094">
    <property type="component" value="Unassembled WGS sequence"/>
</dbReference>
<evidence type="ECO:0000313" key="2">
    <source>
        <dbReference type="EMBL" id="VDM82711.1"/>
    </source>
</evidence>
<reference evidence="2" key="1">
    <citation type="submission" date="2018-11" db="EMBL/GenBank/DDBJ databases">
        <authorList>
            <consortium name="Pathogen Informatics"/>
        </authorList>
    </citation>
    <scope>NUCLEOTIDE SEQUENCE [LARGE SCALE GENOMIC DNA]</scope>
</reference>
<accession>A0A3P7JAZ6</accession>
<protein>
    <recommendedName>
        <fullName evidence="1">DUF4708 domain-containing protein</fullName>
    </recommendedName>
</protein>
<dbReference type="Pfam" id="PF15813">
    <property type="entry name" value="DUF4708"/>
    <property type="match status" value="1"/>
</dbReference>
<feature type="non-terminal residue" evidence="2">
    <location>
        <position position="179"/>
    </location>
</feature>
<evidence type="ECO:0000313" key="3">
    <source>
        <dbReference type="Proteomes" id="UP000270094"/>
    </source>
</evidence>